<proteinExistence type="predicted"/>
<dbReference type="InterPro" id="IPR010730">
    <property type="entry name" value="HET"/>
</dbReference>
<feature type="region of interest" description="Disordered" evidence="1">
    <location>
        <begin position="422"/>
        <end position="511"/>
    </location>
</feature>
<dbReference type="STRING" id="105696.A0A1Y2LW32"/>
<dbReference type="PANTHER" id="PTHR24148">
    <property type="entry name" value="ANKYRIN REPEAT DOMAIN-CONTAINING PROTEIN 39 HOMOLOG-RELATED"/>
    <property type="match status" value="1"/>
</dbReference>
<evidence type="ECO:0000313" key="3">
    <source>
        <dbReference type="EMBL" id="OSS48053.1"/>
    </source>
</evidence>
<evidence type="ECO:0000256" key="1">
    <source>
        <dbReference type="SAM" id="MobiDB-lite"/>
    </source>
</evidence>
<protein>
    <recommendedName>
        <fullName evidence="2">Heterokaryon incompatibility domain-containing protein</fullName>
    </recommendedName>
</protein>
<dbReference type="AlphaFoldDB" id="A0A1Y2LW32"/>
<feature type="compositionally biased region" description="Polar residues" evidence="1">
    <location>
        <begin position="422"/>
        <end position="434"/>
    </location>
</feature>
<dbReference type="InterPro" id="IPR052895">
    <property type="entry name" value="HetReg/Transcr_Mod"/>
</dbReference>
<keyword evidence="4" id="KW-1185">Reference proteome</keyword>
<accession>A0A1Y2LW32</accession>
<name>A0A1Y2LW32_EPING</name>
<organism evidence="3 4">
    <name type="scientific">Epicoccum nigrum</name>
    <name type="common">Soil fungus</name>
    <name type="synonym">Epicoccum purpurascens</name>
    <dbReference type="NCBI Taxonomy" id="105696"/>
    <lineage>
        <taxon>Eukaryota</taxon>
        <taxon>Fungi</taxon>
        <taxon>Dikarya</taxon>
        <taxon>Ascomycota</taxon>
        <taxon>Pezizomycotina</taxon>
        <taxon>Dothideomycetes</taxon>
        <taxon>Pleosporomycetidae</taxon>
        <taxon>Pleosporales</taxon>
        <taxon>Pleosporineae</taxon>
        <taxon>Didymellaceae</taxon>
        <taxon>Epicoccum</taxon>
    </lineage>
</organism>
<feature type="compositionally biased region" description="Acidic residues" evidence="1">
    <location>
        <begin position="449"/>
        <end position="471"/>
    </location>
</feature>
<sequence length="525" mass="60289">MSPQRDYEYPGLDTTQKQIRLLRLRHRARHGHLPQYELHTFDLKTAPNYIALSYTWGREPPTLPIRVNRKKLYIRPNLHAFLEGVAMRQYIWIDQICIDQSNPEERNHQVRMMAQIYKDCDSMIIWLGSQDQRFKEAADEFVYKPRRESLLILLRDYYWTRLWVVQEVLLARAVQIYCHGMCGVIKIPWDEVHAVATGCSLWLGQHGGSKEVLALIANQGMNHYQGLRLTIARFSGYNCEDPRDKVYGLLGIVREKERLEPDYNKPVQEVFLDVARALRGSKMSQPDSMSCRARLKSLADKMNLDSEDKDLTGLRAMLQDVFTSSNSPRSDLAKLPKTAEVQIFGFDPARSGAGLADDKSKRRLARWWCEYEGKKYYHACCVCDSAHMCRCNPGKAIIRKTLKFPFVAAGVQLTAKQKQALNGSASKAESSKANTPGADAPVEKGEDREDREEEEEEKEEEKEEKEDDEENEVKVEMRIADVGSWMAEQERLAWTEPRDEDDTRDSEAPAVRLPRIDSLAVEVGS</sequence>
<dbReference type="PANTHER" id="PTHR24148:SF73">
    <property type="entry name" value="HET DOMAIN PROTEIN (AFU_ORTHOLOGUE AFUA_8G01020)"/>
    <property type="match status" value="1"/>
</dbReference>
<dbReference type="InParanoid" id="A0A1Y2LW32"/>
<reference evidence="3 4" key="1">
    <citation type="journal article" date="2017" name="Genome Announc.">
        <title>Genome sequence of the saprophytic ascomycete Epicoccum nigrum ICMP 19927 strain isolated from New Zealand.</title>
        <authorList>
            <person name="Fokin M."/>
            <person name="Fleetwood D."/>
            <person name="Weir B.S."/>
            <person name="Villas-Boas S.G."/>
        </authorList>
    </citation>
    <scope>NUCLEOTIDE SEQUENCE [LARGE SCALE GENOMIC DNA]</scope>
    <source>
        <strain evidence="3 4">ICMP 19927</strain>
    </source>
</reference>
<dbReference type="Proteomes" id="UP000193240">
    <property type="component" value="Unassembled WGS sequence"/>
</dbReference>
<dbReference type="Pfam" id="PF06985">
    <property type="entry name" value="HET"/>
    <property type="match status" value="1"/>
</dbReference>
<evidence type="ECO:0000313" key="4">
    <source>
        <dbReference type="Proteomes" id="UP000193240"/>
    </source>
</evidence>
<feature type="domain" description="Heterokaryon incompatibility" evidence="2">
    <location>
        <begin position="49"/>
        <end position="142"/>
    </location>
</feature>
<evidence type="ECO:0000259" key="2">
    <source>
        <dbReference type="Pfam" id="PF06985"/>
    </source>
</evidence>
<dbReference type="EMBL" id="KZ107847">
    <property type="protein sequence ID" value="OSS48053.1"/>
    <property type="molecule type" value="Genomic_DNA"/>
</dbReference>
<feature type="compositionally biased region" description="Basic and acidic residues" evidence="1">
    <location>
        <begin position="488"/>
        <end position="497"/>
    </location>
</feature>
<gene>
    <name evidence="3" type="ORF">B5807_06678</name>
</gene>